<dbReference type="AlphaFoldDB" id="A0A1X7R4T3"/>
<evidence type="ECO:0000313" key="2">
    <source>
        <dbReference type="EMBL" id="SMN20564.1"/>
    </source>
</evidence>
<dbReference type="EMBL" id="FXLY01000005">
    <property type="protein sequence ID" value="SMN20564.1"/>
    <property type="molecule type" value="Genomic_DNA"/>
</dbReference>
<proteinExistence type="predicted"/>
<evidence type="ECO:0000313" key="3">
    <source>
        <dbReference type="Proteomes" id="UP000196158"/>
    </source>
</evidence>
<feature type="signal peptide" evidence="1">
    <location>
        <begin position="1"/>
        <end position="18"/>
    </location>
</feature>
<sequence length="185" mass="19684">MLLSKSITLLSICASALAAFNNETATYAAPEDKTTTTLAPVTSVEAKTTTWTLSDDTTTSFVTFTFYQTHTLSAQTPATITVENKEATVTDVVNSSEETTYLTSTLYSTITQGYSNSTYQPSSPTSAPSNSDSNIKTVYVTLEPVTSYITITADPVTSFVTITADSSTASIPSSQAQWSNNTNTN</sequence>
<protein>
    <submittedName>
        <fullName evidence="2">Similar to Saccharomyces cerevisiae YPL163C SVS1 Cell wall and vacuolar protein, required for wild-type resistance to vanadate</fullName>
    </submittedName>
</protein>
<keyword evidence="1" id="KW-0732">Signal</keyword>
<organism evidence="2 3">
    <name type="scientific">Maudiozyma saulgeensis</name>
    <dbReference type="NCBI Taxonomy" id="1789683"/>
    <lineage>
        <taxon>Eukaryota</taxon>
        <taxon>Fungi</taxon>
        <taxon>Dikarya</taxon>
        <taxon>Ascomycota</taxon>
        <taxon>Saccharomycotina</taxon>
        <taxon>Saccharomycetes</taxon>
        <taxon>Saccharomycetales</taxon>
        <taxon>Saccharomycetaceae</taxon>
        <taxon>Maudiozyma</taxon>
    </lineage>
</organism>
<dbReference type="OrthoDB" id="4069937at2759"/>
<dbReference type="Proteomes" id="UP000196158">
    <property type="component" value="Unassembled WGS sequence"/>
</dbReference>
<keyword evidence="3" id="KW-1185">Reference proteome</keyword>
<name>A0A1X7R4T3_9SACH</name>
<feature type="chain" id="PRO_5012869364" evidence="1">
    <location>
        <begin position="19"/>
        <end position="185"/>
    </location>
</feature>
<accession>A0A1X7R4T3</accession>
<reference evidence="2 3" key="1">
    <citation type="submission" date="2017-04" db="EMBL/GenBank/DDBJ databases">
        <authorList>
            <person name="Afonso C.L."/>
            <person name="Miller P.J."/>
            <person name="Scott M.A."/>
            <person name="Spackman E."/>
            <person name="Goraichik I."/>
            <person name="Dimitrov K.M."/>
            <person name="Suarez D.L."/>
            <person name="Swayne D.E."/>
        </authorList>
    </citation>
    <scope>NUCLEOTIDE SEQUENCE [LARGE SCALE GENOMIC DNA]</scope>
</reference>
<gene>
    <name evidence="2" type="ORF">KASA_0N05643G</name>
</gene>
<evidence type="ECO:0000256" key="1">
    <source>
        <dbReference type="SAM" id="SignalP"/>
    </source>
</evidence>